<reference evidence="1 2" key="1">
    <citation type="submission" date="2024-01" db="EMBL/GenBank/DDBJ databases">
        <title>Genome assemblies of Stephania.</title>
        <authorList>
            <person name="Yang L."/>
        </authorList>
    </citation>
    <scope>NUCLEOTIDE SEQUENCE [LARGE SCALE GENOMIC DNA]</scope>
    <source>
        <strain evidence="1">YNDBR</strain>
        <tissue evidence="1">Leaf</tissue>
    </source>
</reference>
<accession>A0AAP0L022</accession>
<gene>
    <name evidence="1" type="ORF">Syun_007474</name>
</gene>
<dbReference type="Proteomes" id="UP001420932">
    <property type="component" value="Unassembled WGS sequence"/>
</dbReference>
<dbReference type="EMBL" id="JBBNAF010000003">
    <property type="protein sequence ID" value="KAK9161133.1"/>
    <property type="molecule type" value="Genomic_DNA"/>
</dbReference>
<name>A0AAP0L022_9MAGN</name>
<proteinExistence type="predicted"/>
<organism evidence="1 2">
    <name type="scientific">Stephania yunnanensis</name>
    <dbReference type="NCBI Taxonomy" id="152371"/>
    <lineage>
        <taxon>Eukaryota</taxon>
        <taxon>Viridiplantae</taxon>
        <taxon>Streptophyta</taxon>
        <taxon>Embryophyta</taxon>
        <taxon>Tracheophyta</taxon>
        <taxon>Spermatophyta</taxon>
        <taxon>Magnoliopsida</taxon>
        <taxon>Ranunculales</taxon>
        <taxon>Menispermaceae</taxon>
        <taxon>Menispermoideae</taxon>
        <taxon>Cissampelideae</taxon>
        <taxon>Stephania</taxon>
    </lineage>
</organism>
<sequence>MKNPIQTFNVRDLSQTKAKQMNKGTWGFRDSRTSFTGKEGGEFEPIVAQNASIPIEGKSILEECDIRIVYVQAEEGALWVMTRRITATFLLQQGVVMWHIGKAVFDGGVEEIVLAQKIGRDVVQKSREFNNDMLMKQVWRLIMNGDSLAARLLREREGCRWKVGDGSLTYVFHELRFFDPIQLRVQIEVVEGLRETKVCLLLCTEARMWDADVVQDIFDDIDLSLIFSIPLSLSHQQDLGMWGGDIKWTYRVKSGYRSLIWIQ</sequence>
<evidence type="ECO:0000313" key="1">
    <source>
        <dbReference type="EMBL" id="KAK9161133.1"/>
    </source>
</evidence>
<dbReference type="AlphaFoldDB" id="A0AAP0L022"/>
<comment type="caution">
    <text evidence="1">The sequence shown here is derived from an EMBL/GenBank/DDBJ whole genome shotgun (WGS) entry which is preliminary data.</text>
</comment>
<protein>
    <submittedName>
        <fullName evidence="1">Uncharacterized protein</fullName>
    </submittedName>
</protein>
<evidence type="ECO:0000313" key="2">
    <source>
        <dbReference type="Proteomes" id="UP001420932"/>
    </source>
</evidence>
<keyword evidence="2" id="KW-1185">Reference proteome</keyword>